<proteinExistence type="predicted"/>
<organism evidence="2 3">
    <name type="scientific">Nocardioides piscis</name>
    <dbReference type="NCBI Taxonomy" id="2714938"/>
    <lineage>
        <taxon>Bacteria</taxon>
        <taxon>Bacillati</taxon>
        <taxon>Actinomycetota</taxon>
        <taxon>Actinomycetes</taxon>
        <taxon>Propionibacteriales</taxon>
        <taxon>Nocardioidaceae</taxon>
        <taxon>Nocardioides</taxon>
    </lineage>
</organism>
<feature type="domain" description="MazG C-terminal" evidence="1">
    <location>
        <begin position="278"/>
        <end position="427"/>
    </location>
</feature>
<keyword evidence="3" id="KW-1185">Reference proteome</keyword>
<dbReference type="KEGG" id="npi:G7071_09865"/>
<dbReference type="Proteomes" id="UP000502035">
    <property type="component" value="Chromosome"/>
</dbReference>
<dbReference type="InterPro" id="IPR011379">
    <property type="entry name" value="MazG-related_GP37"/>
</dbReference>
<gene>
    <name evidence="2" type="ORF">G7071_09865</name>
</gene>
<dbReference type="EMBL" id="CP049866">
    <property type="protein sequence ID" value="QIK75705.1"/>
    <property type="molecule type" value="Genomic_DNA"/>
</dbReference>
<dbReference type="Gene3D" id="1.10.287.1080">
    <property type="entry name" value="MazG-like"/>
    <property type="match status" value="1"/>
</dbReference>
<name>A0A6G7YFX1_9ACTN</name>
<reference evidence="2 3" key="1">
    <citation type="submission" date="2020-03" db="EMBL/GenBank/DDBJ databases">
        <title>Nocardioides sp. nov., isolated from fish.</title>
        <authorList>
            <person name="Hyun D.-W."/>
            <person name="Bae J.-W."/>
        </authorList>
    </citation>
    <scope>NUCLEOTIDE SEQUENCE [LARGE SCALE GENOMIC DNA]</scope>
    <source>
        <strain evidence="2 3">HDW12A</strain>
    </source>
</reference>
<evidence type="ECO:0000313" key="3">
    <source>
        <dbReference type="Proteomes" id="UP000502035"/>
    </source>
</evidence>
<evidence type="ECO:0000259" key="1">
    <source>
        <dbReference type="Pfam" id="PF18722"/>
    </source>
</evidence>
<dbReference type="CDD" id="cd11541">
    <property type="entry name" value="NTP-PPase_u4"/>
    <property type="match status" value="1"/>
</dbReference>
<dbReference type="SUPFAM" id="SSF101386">
    <property type="entry name" value="all-alpha NTP pyrophosphatases"/>
    <property type="match status" value="1"/>
</dbReference>
<protein>
    <recommendedName>
        <fullName evidence="1">MazG C-terminal domain-containing protein</fullName>
    </recommendedName>
</protein>
<dbReference type="Pfam" id="PF18722">
    <property type="entry name" value="MazG_C"/>
    <property type="match status" value="1"/>
</dbReference>
<dbReference type="InterPro" id="IPR041407">
    <property type="entry name" value="MazG_C"/>
</dbReference>
<sequence>MEFAEYQTVVTAFQGEFDTAHELVPLLGTGAHAGAILDAQQRFLRDRVSAPGRTRAIERALGRLVRWCAVVANQNGLELNLIAHANLRKVDRRHRELGLSGITALVPDMGTALTFSTYSRLAAETDQDIGVGSDPLELSVPLLGMAGEVGSLFLEQKKRYRGDSEREDWPAFIAEELGDLLWYVSAVCRHLGSDLDVVMQSDADRLQGMEFAGATKRFLTFDEDAPLDERFPRQLQLRFVESQESGEPVVTMILRDAVPNAFPDGAIPLPNDKWKGYTAGERLGDPVNDNSHSSDAYRYHDAIHLGFLAVLQWSPNLRSLLKVKRKFDPKIDDAEDGARAIFAEEGLAAILAKQAFVNDNYLDVRKVPEELLELIASVTDDLEVSVLPLWLWAEAICQGFAVLGALARNRGGFVLADLDAGHLKYSKTPFTMRDGADE</sequence>
<dbReference type="RefSeq" id="WP_166318044.1">
    <property type="nucleotide sequence ID" value="NZ_CP049866.1"/>
</dbReference>
<dbReference type="AlphaFoldDB" id="A0A6G7YFX1"/>
<evidence type="ECO:0000313" key="2">
    <source>
        <dbReference type="EMBL" id="QIK75705.1"/>
    </source>
</evidence>
<accession>A0A6G7YFX1</accession>